<proteinExistence type="predicted"/>
<protein>
    <submittedName>
        <fullName evidence="1">P13</fullName>
    </submittedName>
</protein>
<dbReference type="EMBL" id="MT936303">
    <property type="protein sequence ID" value="QOJ38460.1"/>
    <property type="molecule type" value="Genomic_RNA"/>
</dbReference>
<reference evidence="1" key="1">
    <citation type="submission" date="2020-08" db="EMBL/GenBank/DDBJ databases">
        <title>High throughput sequencing combined with conventional Sanger sequencing revealed high molecular diversity in AcV-1 population from kiwifruit grown in China.</title>
        <authorList>
            <person name="Hong N."/>
            <person name="Wen S."/>
        </authorList>
    </citation>
    <scope>NUCLEOTIDE SEQUENCE</scope>
    <source>
        <strain evidence="1">JX-c18869</strain>
    </source>
</reference>
<accession>A0A7L9CBZ5</accession>
<organism evidence="1">
    <name type="scientific">Olivavirus actinidiae</name>
    <dbReference type="NCBI Taxonomy" id="2024724"/>
    <lineage>
        <taxon>Viruses</taxon>
        <taxon>Riboviria</taxon>
        <taxon>Orthornavirae</taxon>
        <taxon>Kitrinoviricota</taxon>
        <taxon>Alsuviricetes</taxon>
        <taxon>Martellivirales</taxon>
        <taxon>Closteroviridae</taxon>
        <taxon>Olivavirus</taxon>
    </lineage>
</organism>
<evidence type="ECO:0000313" key="1">
    <source>
        <dbReference type="EMBL" id="QOJ38460.1"/>
    </source>
</evidence>
<name>A0A7L9CBZ5_9CLOS</name>
<sequence>MGIINSLYESDNASRVCDRYDRYTNSGRWLPHVGYSGSQRSSEYFYGSSYMADDRSLSALMAQHNYKDLESQLSYKRRIVSEHHIEREKLYKEEMRKRDECYARHKRRSKKRFSLYSILYR</sequence>